<organism evidence="5 6">
    <name type="scientific">Pseudomonas fulva (strain 12-X)</name>
    <dbReference type="NCBI Taxonomy" id="743720"/>
    <lineage>
        <taxon>Bacteria</taxon>
        <taxon>Pseudomonadati</taxon>
        <taxon>Pseudomonadota</taxon>
        <taxon>Gammaproteobacteria</taxon>
        <taxon>Pseudomonadales</taxon>
        <taxon>Pseudomonadaceae</taxon>
        <taxon>Pseudomonas</taxon>
    </lineage>
</organism>
<name>F6AHD6_PSEF1</name>
<dbReference type="Pfam" id="PF07238">
    <property type="entry name" value="PilZ"/>
    <property type="match status" value="1"/>
</dbReference>
<dbReference type="RefSeq" id="WP_013792962.1">
    <property type="nucleotide sequence ID" value="NC_015556.1"/>
</dbReference>
<keyword evidence="1" id="KW-1133">Transmembrane helix</keyword>
<dbReference type="EMBL" id="CP002727">
    <property type="protein sequence ID" value="AEF23839.1"/>
    <property type="molecule type" value="Genomic_DNA"/>
</dbReference>
<evidence type="ECO:0000313" key="6">
    <source>
        <dbReference type="Proteomes" id="UP000000686"/>
    </source>
</evidence>
<keyword evidence="6" id="KW-1185">Reference proteome</keyword>
<gene>
    <name evidence="5" type="ordered locus">Psefu_3883</name>
</gene>
<dbReference type="STRING" id="743720.Psefu_3883"/>
<dbReference type="KEGG" id="pfv:Psefu_3883"/>
<protein>
    <submittedName>
        <fullName evidence="5">Type IV pilus assembly PilZ</fullName>
    </submittedName>
</protein>
<evidence type="ECO:0000256" key="1">
    <source>
        <dbReference type="SAM" id="Phobius"/>
    </source>
</evidence>
<dbReference type="Proteomes" id="UP000000686">
    <property type="component" value="Chromosome"/>
</dbReference>
<feature type="domain" description="ALG44 barrel-sandwich hybrid" evidence="3">
    <location>
        <begin position="199"/>
        <end position="297"/>
    </location>
</feature>
<dbReference type="Pfam" id="PF25964">
    <property type="entry name" value="BSH_ALG44"/>
    <property type="match status" value="1"/>
</dbReference>
<dbReference type="HOGENOM" id="CLU_058768_0_0_6"/>
<feature type="transmembrane region" description="Helical" evidence="1">
    <location>
        <begin position="156"/>
        <end position="176"/>
    </location>
</feature>
<sequence length="380" mass="41895">MNSSASPTNVVHEAIDERQYVRTKIPAKVLLNGNGIKQLECEIQDISLGGMCLIYDQPLTLGSLFNASIQLKLNKIDLNIDAKVKIVSQRGHEVGAEFVELDRQKRDILRYIISAYMSGEIADINGLFNVMQRENYIKERKQKHSSSRTAGDRLKAVIGTLLFLGLGLAALGLIAYKSYLLFFRVQAAQAIVSANAYVVAMPDNGYVKYLLAPNQAEVKVGEPVASVSSQLAATFTTPSDIQALANLSQTDLQLLMGRALIETVIASPCDCEVFFPGQKLDGYAYKYAPLMHLLPRNEALFVKATIPFDQLDKMSRVDSVRMQVLGIDEPINGSVVSSSVDEQNQTLILTIKPERELPRDAYQKPVSVDLFLGLPMIAQL</sequence>
<evidence type="ECO:0000259" key="3">
    <source>
        <dbReference type="Pfam" id="PF25964"/>
    </source>
</evidence>
<dbReference type="Pfam" id="PF25965">
    <property type="entry name" value="Beta-barrel_ALG44"/>
    <property type="match status" value="1"/>
</dbReference>
<dbReference type="InterPro" id="IPR058834">
    <property type="entry name" value="Beta-barrel_ALG44"/>
</dbReference>
<keyword evidence="1" id="KW-0472">Membrane</keyword>
<reference evidence="5 6" key="1">
    <citation type="submission" date="2011-04" db="EMBL/GenBank/DDBJ databases">
        <title>Complete sequence of Pseudomonas fulva 12-X.</title>
        <authorList>
            <consortium name="US DOE Joint Genome Institute"/>
            <person name="Lucas S."/>
            <person name="Han J."/>
            <person name="Lapidus A."/>
            <person name="Cheng J.-F."/>
            <person name="Goodwin L."/>
            <person name="Pitluck S."/>
            <person name="Peters L."/>
            <person name="Mikhailova N."/>
            <person name="Pagani I."/>
            <person name="Davenport K."/>
            <person name="Han C."/>
            <person name="Tapia R."/>
            <person name="Land M."/>
            <person name="Hauser L."/>
            <person name="Kyrpides N."/>
            <person name="Ivanova N."/>
            <person name="Pagani I."/>
            <person name="Lcollab F.I."/>
            <person name="Woyke T."/>
        </authorList>
    </citation>
    <scope>NUCLEOTIDE SEQUENCE [LARGE SCALE GENOMIC DNA]</scope>
    <source>
        <strain evidence="6">12-X</strain>
    </source>
</reference>
<dbReference type="OrthoDB" id="6992861at2"/>
<dbReference type="AlphaFoldDB" id="F6AHD6"/>
<evidence type="ECO:0000259" key="4">
    <source>
        <dbReference type="Pfam" id="PF25965"/>
    </source>
</evidence>
<evidence type="ECO:0000259" key="2">
    <source>
        <dbReference type="Pfam" id="PF07238"/>
    </source>
</evidence>
<dbReference type="InterPro" id="IPR058835">
    <property type="entry name" value="BSH_ALG44"/>
</dbReference>
<dbReference type="InterPro" id="IPR009875">
    <property type="entry name" value="PilZ_domain"/>
</dbReference>
<dbReference type="SUPFAM" id="SSF141371">
    <property type="entry name" value="PilZ domain-like"/>
    <property type="match status" value="1"/>
</dbReference>
<feature type="domain" description="PilZ" evidence="2">
    <location>
        <begin position="17"/>
        <end position="112"/>
    </location>
</feature>
<keyword evidence="1" id="KW-0812">Transmembrane</keyword>
<feature type="domain" description="ALG44 beta-barrel" evidence="4">
    <location>
        <begin position="302"/>
        <end position="369"/>
    </location>
</feature>
<accession>F6AHD6</accession>
<proteinExistence type="predicted"/>
<dbReference type="Gene3D" id="2.40.10.220">
    <property type="entry name" value="predicted glycosyltransferase like domains"/>
    <property type="match status" value="1"/>
</dbReference>
<dbReference type="eggNOG" id="COG0845">
    <property type="taxonomic scope" value="Bacteria"/>
</dbReference>
<evidence type="ECO:0000313" key="5">
    <source>
        <dbReference type="EMBL" id="AEF23839.1"/>
    </source>
</evidence>
<dbReference type="GO" id="GO:0035438">
    <property type="term" value="F:cyclic-di-GMP binding"/>
    <property type="evidence" value="ECO:0007669"/>
    <property type="project" value="InterPro"/>
</dbReference>